<dbReference type="PROSITE" id="PS50995">
    <property type="entry name" value="HTH_MARR_2"/>
    <property type="match status" value="1"/>
</dbReference>
<dbReference type="EMBL" id="JAAQPH010000005">
    <property type="protein sequence ID" value="NIA68469.1"/>
    <property type="molecule type" value="Genomic_DNA"/>
</dbReference>
<keyword evidence="3" id="KW-1185">Reference proteome</keyword>
<gene>
    <name evidence="2" type="ORF">HBA54_07670</name>
</gene>
<feature type="domain" description="HTH marR-type" evidence="1">
    <location>
        <begin position="15"/>
        <end position="147"/>
    </location>
</feature>
<dbReference type="GO" id="GO:0006950">
    <property type="term" value="P:response to stress"/>
    <property type="evidence" value="ECO:0007669"/>
    <property type="project" value="TreeGrafter"/>
</dbReference>
<dbReference type="InterPro" id="IPR036388">
    <property type="entry name" value="WH-like_DNA-bd_sf"/>
</dbReference>
<name>A0A967C4G8_9PROT</name>
<dbReference type="SMART" id="SM00347">
    <property type="entry name" value="HTH_MARR"/>
    <property type="match status" value="1"/>
</dbReference>
<dbReference type="PANTHER" id="PTHR33164">
    <property type="entry name" value="TRANSCRIPTIONAL REGULATOR, MARR FAMILY"/>
    <property type="match status" value="1"/>
</dbReference>
<organism evidence="2 3">
    <name type="scientific">Pelagibius litoralis</name>
    <dbReference type="NCBI Taxonomy" id="374515"/>
    <lineage>
        <taxon>Bacteria</taxon>
        <taxon>Pseudomonadati</taxon>
        <taxon>Pseudomonadota</taxon>
        <taxon>Alphaproteobacteria</taxon>
        <taxon>Rhodospirillales</taxon>
        <taxon>Rhodovibrionaceae</taxon>
        <taxon>Pelagibius</taxon>
    </lineage>
</organism>
<proteinExistence type="predicted"/>
<dbReference type="InterPro" id="IPR039422">
    <property type="entry name" value="MarR/SlyA-like"/>
</dbReference>
<dbReference type="AlphaFoldDB" id="A0A967C4G8"/>
<dbReference type="Gene3D" id="1.10.10.10">
    <property type="entry name" value="Winged helix-like DNA-binding domain superfamily/Winged helix DNA-binding domain"/>
    <property type="match status" value="1"/>
</dbReference>
<sequence length="147" mass="16120">MKQTRPKRGGQKDKDRQLMFSIVNAGRAVEQRLEEALAPVSLTLTKFGMLLHLVEAGEPLSLSECAKKMSCVRSNITQLMDRLEADGLVQRVEDPQDRRAIRAEVTPLGAERQAAGAKEVTKVQAELAKTLSGMDHATLQRALAAVK</sequence>
<dbReference type="PRINTS" id="PR00598">
    <property type="entry name" value="HTHMARR"/>
</dbReference>
<protein>
    <submittedName>
        <fullName evidence="2">MarR family transcriptional regulator</fullName>
    </submittedName>
</protein>
<dbReference type="InterPro" id="IPR036390">
    <property type="entry name" value="WH_DNA-bd_sf"/>
</dbReference>
<reference evidence="2" key="1">
    <citation type="submission" date="2020-03" db="EMBL/GenBank/DDBJ databases">
        <title>Genome of Pelagibius litoralis DSM 21314T.</title>
        <authorList>
            <person name="Wang G."/>
        </authorList>
    </citation>
    <scope>NUCLEOTIDE SEQUENCE</scope>
    <source>
        <strain evidence="2">DSM 21314</strain>
    </source>
</reference>
<dbReference type="GO" id="GO:0003700">
    <property type="term" value="F:DNA-binding transcription factor activity"/>
    <property type="evidence" value="ECO:0007669"/>
    <property type="project" value="InterPro"/>
</dbReference>
<dbReference type="SUPFAM" id="SSF46785">
    <property type="entry name" value="Winged helix' DNA-binding domain"/>
    <property type="match status" value="1"/>
</dbReference>
<dbReference type="RefSeq" id="WP_167223117.1">
    <property type="nucleotide sequence ID" value="NZ_JAAQPH010000005.1"/>
</dbReference>
<dbReference type="InterPro" id="IPR000835">
    <property type="entry name" value="HTH_MarR-typ"/>
</dbReference>
<comment type="caution">
    <text evidence="2">The sequence shown here is derived from an EMBL/GenBank/DDBJ whole genome shotgun (WGS) entry which is preliminary data.</text>
</comment>
<dbReference type="Pfam" id="PF01047">
    <property type="entry name" value="MarR"/>
    <property type="match status" value="1"/>
</dbReference>
<dbReference type="Proteomes" id="UP000761264">
    <property type="component" value="Unassembled WGS sequence"/>
</dbReference>
<evidence type="ECO:0000259" key="1">
    <source>
        <dbReference type="PROSITE" id="PS50995"/>
    </source>
</evidence>
<evidence type="ECO:0000313" key="2">
    <source>
        <dbReference type="EMBL" id="NIA68469.1"/>
    </source>
</evidence>
<dbReference type="PANTHER" id="PTHR33164:SF43">
    <property type="entry name" value="HTH-TYPE TRANSCRIPTIONAL REPRESSOR YETL"/>
    <property type="match status" value="1"/>
</dbReference>
<accession>A0A967C4G8</accession>
<evidence type="ECO:0000313" key="3">
    <source>
        <dbReference type="Proteomes" id="UP000761264"/>
    </source>
</evidence>